<dbReference type="EMBL" id="CDSF01000094">
    <property type="protein sequence ID" value="CEO99846.1"/>
    <property type="molecule type" value="Genomic_DNA"/>
</dbReference>
<keyword evidence="4" id="KW-1185">Reference proteome</keyword>
<keyword evidence="1" id="KW-1133">Transmembrane helix</keyword>
<dbReference type="AlphaFoldDB" id="A0A0G4IXQ5"/>
<keyword evidence="3" id="KW-0496">Mitochondrion</keyword>
<protein>
    <recommendedName>
        <fullName evidence="6">GH18 domain-containing protein</fullName>
    </recommendedName>
</protein>
<dbReference type="OMA" id="CKSAYER"/>
<evidence type="ECO:0000313" key="2">
    <source>
        <dbReference type="EMBL" id="CEO99846.1"/>
    </source>
</evidence>
<evidence type="ECO:0000313" key="3">
    <source>
        <dbReference type="EMBL" id="SPR02066.1"/>
    </source>
</evidence>
<dbReference type="Gene3D" id="3.20.20.80">
    <property type="entry name" value="Glycosidases"/>
    <property type="match status" value="1"/>
</dbReference>
<dbReference type="Proteomes" id="UP000039324">
    <property type="component" value="Unassembled WGS sequence"/>
</dbReference>
<reference evidence="3 5" key="2">
    <citation type="submission" date="2018-03" db="EMBL/GenBank/DDBJ databases">
        <authorList>
            <person name="Fogelqvist J."/>
        </authorList>
    </citation>
    <scope>NUCLEOTIDE SEQUENCE [LARGE SCALE GENOMIC DNA]</scope>
</reference>
<accession>A0A0G4IXQ5</accession>
<evidence type="ECO:0000313" key="5">
    <source>
        <dbReference type="Proteomes" id="UP000290189"/>
    </source>
</evidence>
<dbReference type="OrthoDB" id="2145504at2759"/>
<name>A0A0G4IXQ5_PLABS</name>
<gene>
    <name evidence="2" type="ORF">PBRA_007580</name>
    <name evidence="3" type="ORF">PLBR_LOCUS9281</name>
</gene>
<dbReference type="EMBL" id="OVEO01000020">
    <property type="protein sequence ID" value="SPR02066.1"/>
    <property type="molecule type" value="Genomic_DNA"/>
</dbReference>
<proteinExistence type="predicted"/>
<evidence type="ECO:0008006" key="6">
    <source>
        <dbReference type="Google" id="ProtNLM"/>
    </source>
</evidence>
<dbReference type="Proteomes" id="UP000290189">
    <property type="component" value="Unassembled WGS sequence"/>
</dbReference>
<dbReference type="InterPro" id="IPR017853">
    <property type="entry name" value="GH"/>
</dbReference>
<dbReference type="SUPFAM" id="SSF51445">
    <property type="entry name" value="(Trans)glycosidases"/>
    <property type="match status" value="1"/>
</dbReference>
<keyword evidence="1" id="KW-0812">Transmembrane</keyword>
<organism evidence="2 4">
    <name type="scientific">Plasmodiophora brassicae</name>
    <name type="common">Clubroot disease agent</name>
    <dbReference type="NCBI Taxonomy" id="37360"/>
    <lineage>
        <taxon>Eukaryota</taxon>
        <taxon>Sar</taxon>
        <taxon>Rhizaria</taxon>
        <taxon>Endomyxa</taxon>
        <taxon>Phytomyxea</taxon>
        <taxon>Plasmodiophorida</taxon>
        <taxon>Plasmodiophoridae</taxon>
        <taxon>Plasmodiophora</taxon>
    </lineage>
</organism>
<evidence type="ECO:0000256" key="1">
    <source>
        <dbReference type="SAM" id="Phobius"/>
    </source>
</evidence>
<feature type="transmembrane region" description="Helical" evidence="1">
    <location>
        <begin position="6"/>
        <end position="24"/>
    </location>
</feature>
<evidence type="ECO:0000313" key="4">
    <source>
        <dbReference type="Proteomes" id="UP000039324"/>
    </source>
</evidence>
<geneLocation type="mitochondrion" evidence="3"/>
<sequence>MPVLDTAPIIAVVVVVVVVMLGGATTTRAVLPEKIVAGYHWDPSDGKAIRAVRDGVNVLIWFSIDLGVDGAGRAVVRRGPDPIGVARVARHLREEVSRDVVHLVCVGGWNAAHPDASVAPAQMYQAWKRWNEDVVANADLGFPGFAGVDWDVEGHDDLAAPTNAFTAACLDLIGAFSQLAKRDGYIVSMAPAESYLDATTTAFDLRLTHAYDEWAGVAPPAFTYHGRNVYAYLLSRYGTTTTTTTTLPGRVVATFDFVTVQLYESYTHALYEIGRAGVPPSDFLVAFVRRMADGWHVDFSNVPALQWPSRRVDVPPPRLVIGLANAWADASRTLLVLPDDLRRGYDILEREGIAPRGFAFWCIKHEGDAVPSTGQPLWLAAGLASIVGSSPKDEL</sequence>
<reference evidence="2 4" key="1">
    <citation type="submission" date="2015-02" db="EMBL/GenBank/DDBJ databases">
        <authorList>
            <person name="Chooi Y.-H."/>
        </authorList>
    </citation>
    <scope>NUCLEOTIDE SEQUENCE [LARGE SCALE GENOMIC DNA]</scope>
    <source>
        <strain evidence="2">E3</strain>
    </source>
</reference>
<keyword evidence="1" id="KW-0472">Membrane</keyword>